<evidence type="ECO:0000313" key="15">
    <source>
        <dbReference type="EMBL" id="RGB90809.1"/>
    </source>
</evidence>
<name>A0A3E2U3M3_9FIRM</name>
<feature type="binding site" evidence="10">
    <location>
        <position position="139"/>
    </location>
    <ligand>
        <name>[4Fe-4S] cluster</name>
        <dbReference type="ChEBI" id="CHEBI:49883"/>
        <label>2</label>
    </ligand>
</feature>
<dbReference type="InterPro" id="IPR050395">
    <property type="entry name" value="4Fe4S_Ferredoxin_RnfB"/>
</dbReference>
<evidence type="ECO:0000256" key="1">
    <source>
        <dbReference type="ARBA" id="ARBA00022448"/>
    </source>
</evidence>
<keyword evidence="8 10" id="KW-0411">Iron-sulfur</keyword>
<feature type="binding site" evidence="10">
    <location>
        <position position="145"/>
    </location>
    <ligand>
        <name>[4Fe-4S] cluster</name>
        <dbReference type="ChEBI" id="CHEBI:49883"/>
        <label>2</label>
    </ligand>
</feature>
<evidence type="ECO:0000256" key="2">
    <source>
        <dbReference type="ARBA" id="ARBA00022485"/>
    </source>
</evidence>
<evidence type="ECO:0000256" key="10">
    <source>
        <dbReference type="HAMAP-Rule" id="MF_00463"/>
    </source>
</evidence>
<feature type="binding site" evidence="10">
    <location>
        <position position="135"/>
    </location>
    <ligand>
        <name>[4Fe-4S] cluster</name>
        <dbReference type="ChEBI" id="CHEBI:49883"/>
        <label>2</label>
    </ligand>
</feature>
<proteinExistence type="inferred from homology"/>
<dbReference type="InterPro" id="IPR007202">
    <property type="entry name" value="4Fe-4S_dom"/>
</dbReference>
<keyword evidence="7 10" id="KW-0408">Iron</keyword>
<dbReference type="GO" id="GO:0009055">
    <property type="term" value="F:electron transfer activity"/>
    <property type="evidence" value="ECO:0007669"/>
    <property type="project" value="InterPro"/>
</dbReference>
<keyword evidence="5 10" id="KW-1278">Translocase</keyword>
<dbReference type="AlphaFoldDB" id="A0A3E2U3M3"/>
<evidence type="ECO:0000256" key="8">
    <source>
        <dbReference type="ARBA" id="ARBA00023014"/>
    </source>
</evidence>
<feature type="binding site" evidence="10">
    <location>
        <position position="178"/>
    </location>
    <ligand>
        <name>[4Fe-4S] cluster</name>
        <dbReference type="ChEBI" id="CHEBI:49883"/>
        <label>2</label>
    </ligand>
</feature>
<comment type="subunit">
    <text evidence="10">The complex is composed of six subunits: RnfA, RnfB, RnfC, RnfD, RnfE and RnfG.</text>
</comment>
<evidence type="ECO:0000256" key="9">
    <source>
        <dbReference type="ARBA" id="ARBA00023136"/>
    </source>
</evidence>
<dbReference type="GO" id="GO:0051539">
    <property type="term" value="F:4 iron, 4 sulfur cluster binding"/>
    <property type="evidence" value="ECO:0007669"/>
    <property type="project" value="UniProtKB-UniRule"/>
</dbReference>
<evidence type="ECO:0000256" key="5">
    <source>
        <dbReference type="ARBA" id="ARBA00022967"/>
    </source>
</evidence>
<organism evidence="15 16">
    <name type="scientific">Faecalibacterium prausnitzii</name>
    <dbReference type="NCBI Taxonomy" id="853"/>
    <lineage>
        <taxon>Bacteria</taxon>
        <taxon>Bacillati</taxon>
        <taxon>Bacillota</taxon>
        <taxon>Clostridia</taxon>
        <taxon>Eubacteriales</taxon>
        <taxon>Oscillospiraceae</taxon>
        <taxon>Faecalibacterium</taxon>
    </lineage>
</organism>
<gene>
    <name evidence="10" type="primary">rnfB</name>
    <name evidence="15" type="ORF">DWZ46_09815</name>
</gene>
<dbReference type="HAMAP" id="MF_00463">
    <property type="entry name" value="RsxB_RnfB"/>
    <property type="match status" value="1"/>
</dbReference>
<sequence>MNIASAVILCTIVGAVGAIILVAAAKFMAVEEDPRIEEVASCLAGANCGGCGYAGCADYAKAVVMDGVPCDKCAPGGPKAAAAIAKIMGGEASAVEKKAVVQCQGSSEHCKPAYDYKGIQTCAAAATLYGGPKTCSFACIGLGDCTKVCKFDAIHIVDGVAKVDKDKCTGCGACANICPKQVIMIDAGGPRKPVVMCSNKDKGAVANKLCTTSCIACGMCERTCKFDAIHVVDGVARVDYDKCKGCGMCAQKCPKKIILFPLKDDPYPPKPVVKPAAPAAKPAAAAAPAAKPEAKAEEAKPEVKAEAKTETKAE</sequence>
<evidence type="ECO:0000256" key="12">
    <source>
        <dbReference type="SAM" id="Phobius"/>
    </source>
</evidence>
<comment type="cofactor">
    <cofactor evidence="10">
        <name>[4Fe-4S] cluster</name>
        <dbReference type="ChEBI" id="CHEBI:49883"/>
    </cofactor>
    <text evidence="10">Binds 3 [4Fe-4S] clusters.</text>
</comment>
<feature type="binding site" evidence="10">
    <location>
        <position position="56"/>
    </location>
    <ligand>
        <name>[4Fe-4S] cluster</name>
        <dbReference type="ChEBI" id="CHEBI:49883"/>
        <label>1</label>
    </ligand>
</feature>
<dbReference type="InterPro" id="IPR017896">
    <property type="entry name" value="4Fe4S_Fe-S-bd"/>
</dbReference>
<feature type="compositionally biased region" description="Basic and acidic residues" evidence="11">
    <location>
        <begin position="292"/>
        <end position="314"/>
    </location>
</feature>
<keyword evidence="2 10" id="KW-0004">4Fe-4S</keyword>
<feature type="domain" description="4Fe-4S ferredoxin-type" evidence="13">
    <location>
        <begin position="234"/>
        <end position="263"/>
    </location>
</feature>
<feature type="binding site" evidence="10">
    <location>
        <position position="168"/>
    </location>
    <ligand>
        <name>[4Fe-4S] cluster</name>
        <dbReference type="ChEBI" id="CHEBI:49883"/>
        <label>3</label>
    </ligand>
</feature>
<dbReference type="RefSeq" id="WP_158403409.1">
    <property type="nucleotide sequence ID" value="NZ_CP065376.1"/>
</dbReference>
<keyword evidence="12" id="KW-0812">Transmembrane</keyword>
<feature type="binding site" evidence="10">
    <location>
        <position position="171"/>
    </location>
    <ligand>
        <name>[4Fe-4S] cluster</name>
        <dbReference type="ChEBI" id="CHEBI:49883"/>
        <label>3</label>
    </ligand>
</feature>
<feature type="compositionally biased region" description="Low complexity" evidence="11">
    <location>
        <begin position="273"/>
        <end position="291"/>
    </location>
</feature>
<dbReference type="InterPro" id="IPR017900">
    <property type="entry name" value="4Fe4S_Fe_S_CS"/>
</dbReference>
<keyword evidence="6 10" id="KW-0249">Electron transport</keyword>
<dbReference type="PANTHER" id="PTHR43560:SF1">
    <property type="entry name" value="ION-TRANSLOCATING OXIDOREDUCTASE COMPLEX SUBUNIT B"/>
    <property type="match status" value="1"/>
</dbReference>
<dbReference type="Gene3D" id="1.10.15.40">
    <property type="entry name" value="Electron transport complex subunit B, putative Fe-S cluster"/>
    <property type="match status" value="1"/>
</dbReference>
<feature type="binding site" evidence="10">
    <location>
        <position position="149"/>
    </location>
    <ligand>
        <name>[4Fe-4S] cluster</name>
        <dbReference type="ChEBI" id="CHEBI:49883"/>
        <label>3</label>
    </ligand>
</feature>
<comment type="similarity">
    <text evidence="10">Belongs to the 4Fe4S bacterial-type ferredoxin family. RnfB subfamily.</text>
</comment>
<evidence type="ECO:0000256" key="6">
    <source>
        <dbReference type="ARBA" id="ARBA00022982"/>
    </source>
</evidence>
<feature type="domain" description="4Fe-4S" evidence="14">
    <location>
        <begin position="31"/>
        <end position="90"/>
    </location>
</feature>
<dbReference type="PROSITE" id="PS51379">
    <property type="entry name" value="4FE4S_FER_2"/>
    <property type="match status" value="3"/>
</dbReference>
<dbReference type="InterPro" id="IPR010207">
    <property type="entry name" value="Elect_transpt_cplx_RnfB/RsxB"/>
</dbReference>
<evidence type="ECO:0000256" key="11">
    <source>
        <dbReference type="SAM" id="MobiDB-lite"/>
    </source>
</evidence>
<dbReference type="Proteomes" id="UP000260991">
    <property type="component" value="Unassembled WGS sequence"/>
</dbReference>
<dbReference type="EMBL" id="QVER01000011">
    <property type="protein sequence ID" value="RGB90809.1"/>
    <property type="molecule type" value="Genomic_DNA"/>
</dbReference>
<dbReference type="SUPFAM" id="SSF46548">
    <property type="entry name" value="alpha-helical ferredoxin"/>
    <property type="match status" value="1"/>
</dbReference>
<feature type="binding site" evidence="10">
    <location>
        <position position="174"/>
    </location>
    <ligand>
        <name>[4Fe-4S] cluster</name>
        <dbReference type="ChEBI" id="CHEBI:49883"/>
        <label>3</label>
    </ligand>
</feature>
<keyword evidence="3 10" id="KW-0479">Metal-binding</keyword>
<keyword evidence="1 10" id="KW-0813">Transport</keyword>
<comment type="caution">
    <text evidence="10">Lacks conserved residue(s) required for the propagation of feature annotation.</text>
</comment>
<reference evidence="15 16" key="1">
    <citation type="submission" date="2018-08" db="EMBL/GenBank/DDBJ databases">
        <title>A genome reference for cultivated species of the human gut microbiota.</title>
        <authorList>
            <person name="Zou Y."/>
            <person name="Xue W."/>
            <person name="Luo G."/>
        </authorList>
    </citation>
    <scope>NUCLEOTIDE SEQUENCE [LARGE SCALE GENOMIC DNA]</scope>
    <source>
        <strain evidence="15 16">AF32-8AC</strain>
    </source>
</reference>
<feature type="binding site" evidence="10">
    <location>
        <position position="51"/>
    </location>
    <ligand>
        <name>[4Fe-4S] cluster</name>
        <dbReference type="ChEBI" id="CHEBI:49883"/>
        <label>1</label>
    </ligand>
</feature>
<dbReference type="PROSITE" id="PS51656">
    <property type="entry name" value="4FE4S"/>
    <property type="match status" value="1"/>
</dbReference>
<protein>
    <recommendedName>
        <fullName evidence="10">Ion-translocating oxidoreductase complex subunit B</fullName>
        <ecNumber evidence="10">7.-.-.-</ecNumber>
    </recommendedName>
    <alternativeName>
        <fullName evidence="10">Rnf electron transport complex subunit B</fullName>
    </alternativeName>
</protein>
<dbReference type="CDD" id="cd10549">
    <property type="entry name" value="MtMvhB_like"/>
    <property type="match status" value="1"/>
</dbReference>
<dbReference type="GO" id="GO:0005886">
    <property type="term" value="C:plasma membrane"/>
    <property type="evidence" value="ECO:0007669"/>
    <property type="project" value="UniProtKB-SubCell"/>
</dbReference>
<dbReference type="EC" id="7.-.-.-" evidence="10"/>
<comment type="function">
    <text evidence="10">Part of a membrane-bound complex that couples electron transfer with translocation of ions across the membrane.</text>
</comment>
<evidence type="ECO:0000256" key="7">
    <source>
        <dbReference type="ARBA" id="ARBA00023004"/>
    </source>
</evidence>
<feature type="region of interest" description="Hydrophobic" evidence="10">
    <location>
        <begin position="1"/>
        <end position="25"/>
    </location>
</feature>
<accession>A0A3E2U3M3</accession>
<feature type="domain" description="4Fe-4S ferredoxin-type" evidence="13">
    <location>
        <begin position="159"/>
        <end position="188"/>
    </location>
</feature>
<dbReference type="PROSITE" id="PS00198">
    <property type="entry name" value="4FE4S_FER_1"/>
    <property type="match status" value="2"/>
</dbReference>
<dbReference type="GO" id="GO:0046872">
    <property type="term" value="F:metal ion binding"/>
    <property type="evidence" value="ECO:0007669"/>
    <property type="project" value="UniProtKB-KW"/>
</dbReference>
<feature type="binding site" evidence="10">
    <location>
        <position position="48"/>
    </location>
    <ligand>
        <name>[4Fe-4S] cluster</name>
        <dbReference type="ChEBI" id="CHEBI:49883"/>
        <label>1</label>
    </ligand>
</feature>
<dbReference type="Pfam" id="PF04060">
    <property type="entry name" value="FeS"/>
    <property type="match status" value="1"/>
</dbReference>
<evidence type="ECO:0000259" key="13">
    <source>
        <dbReference type="PROSITE" id="PS51379"/>
    </source>
</evidence>
<evidence type="ECO:0000256" key="3">
    <source>
        <dbReference type="ARBA" id="ARBA00022723"/>
    </source>
</evidence>
<dbReference type="GO" id="GO:0022900">
    <property type="term" value="P:electron transport chain"/>
    <property type="evidence" value="ECO:0007669"/>
    <property type="project" value="UniProtKB-UniRule"/>
</dbReference>
<dbReference type="PANTHER" id="PTHR43560">
    <property type="entry name" value="ION-TRANSLOCATING OXIDOREDUCTASE COMPLEX SUBUNIT B"/>
    <property type="match status" value="1"/>
</dbReference>
<keyword evidence="4 10" id="KW-0677">Repeat</keyword>
<feature type="region of interest" description="Disordered" evidence="11">
    <location>
        <begin position="265"/>
        <end position="314"/>
    </location>
</feature>
<keyword evidence="9 10" id="KW-0472">Membrane</keyword>
<dbReference type="Pfam" id="PF00037">
    <property type="entry name" value="Fer4"/>
    <property type="match status" value="2"/>
</dbReference>
<keyword evidence="10" id="KW-1003">Cell membrane</keyword>
<evidence type="ECO:0000313" key="16">
    <source>
        <dbReference type="Proteomes" id="UP000260991"/>
    </source>
</evidence>
<comment type="caution">
    <text evidence="15">The sequence shown here is derived from an EMBL/GenBank/DDBJ whole genome shotgun (WGS) entry which is preliminary data.</text>
</comment>
<evidence type="ECO:0000256" key="4">
    <source>
        <dbReference type="ARBA" id="ARBA00022737"/>
    </source>
</evidence>
<evidence type="ECO:0000259" key="14">
    <source>
        <dbReference type="PROSITE" id="PS51656"/>
    </source>
</evidence>
<feature type="transmembrane region" description="Helical" evidence="12">
    <location>
        <begin position="6"/>
        <end position="25"/>
    </location>
</feature>
<feature type="binding site" evidence="10">
    <location>
        <position position="73"/>
    </location>
    <ligand>
        <name>[4Fe-4S] cluster</name>
        <dbReference type="ChEBI" id="CHEBI:49883"/>
        <label>1</label>
    </ligand>
</feature>
<dbReference type="Gene3D" id="3.30.70.20">
    <property type="match status" value="2"/>
</dbReference>
<feature type="domain" description="4Fe-4S ferredoxin-type" evidence="13">
    <location>
        <begin position="205"/>
        <end position="233"/>
    </location>
</feature>
<keyword evidence="12" id="KW-1133">Transmembrane helix</keyword>
<comment type="subcellular location">
    <subcellularLocation>
        <location evidence="10">Cell membrane</location>
    </subcellularLocation>
</comment>